<accession>A1AL65</accession>
<keyword evidence="3 9" id="KW-0479">Metal-binding</keyword>
<dbReference type="InterPro" id="IPR001719">
    <property type="entry name" value="AP_endonuc_2"/>
</dbReference>
<dbReference type="GO" id="GO:0006284">
    <property type="term" value="P:base-excision repair"/>
    <property type="evidence" value="ECO:0007669"/>
    <property type="project" value="TreeGrafter"/>
</dbReference>
<dbReference type="GO" id="GO:0008833">
    <property type="term" value="F:deoxyribonuclease IV (phage-T4-induced) activity"/>
    <property type="evidence" value="ECO:0007669"/>
    <property type="project" value="UniProtKB-UniRule"/>
</dbReference>
<comment type="cofactor">
    <cofactor evidence="9">
        <name>Zn(2+)</name>
        <dbReference type="ChEBI" id="CHEBI:29105"/>
    </cofactor>
    <text evidence="9">Binds 3 Zn(2+) ions.</text>
</comment>
<keyword evidence="2 9" id="KW-0540">Nuclease</keyword>
<evidence type="ECO:0000256" key="9">
    <source>
        <dbReference type="HAMAP-Rule" id="MF_00152"/>
    </source>
</evidence>
<dbReference type="eggNOG" id="COG0648">
    <property type="taxonomic scope" value="Bacteria"/>
</dbReference>
<dbReference type="AlphaFoldDB" id="A1AL65"/>
<evidence type="ECO:0000256" key="7">
    <source>
        <dbReference type="ARBA" id="ARBA00022833"/>
    </source>
</evidence>
<dbReference type="OrthoDB" id="9805666at2"/>
<feature type="binding site" evidence="9">
    <location>
        <position position="145"/>
    </location>
    <ligand>
        <name>Zn(2+)</name>
        <dbReference type="ChEBI" id="CHEBI:29105"/>
        <label>1</label>
    </ligand>
</feature>
<comment type="similarity">
    <text evidence="1 9">Belongs to the AP endonuclease 2 family.</text>
</comment>
<dbReference type="STRING" id="338966.Ppro_0453"/>
<comment type="function">
    <text evidence="9">Endonuclease IV plays a role in DNA repair. It cleaves phosphodiester bonds at apurinic or apyrimidinic (AP) sites, generating a 3'-hydroxyl group and a 5'-terminal sugar phosphate.</text>
</comment>
<dbReference type="SMART" id="SM00518">
    <property type="entry name" value="AP2Ec"/>
    <property type="match status" value="1"/>
</dbReference>
<dbReference type="Proteomes" id="UP000006732">
    <property type="component" value="Chromosome"/>
</dbReference>
<gene>
    <name evidence="9" type="primary">nfo</name>
    <name evidence="11" type="ordered locus">Ppro_0453</name>
</gene>
<evidence type="ECO:0000256" key="5">
    <source>
        <dbReference type="ARBA" id="ARBA00022763"/>
    </source>
</evidence>
<comment type="catalytic activity">
    <reaction evidence="9">
        <text>Endonucleolytic cleavage to 5'-phosphooligonucleotide end-products.</text>
        <dbReference type="EC" id="3.1.21.2"/>
    </reaction>
</comment>
<dbReference type="HAMAP" id="MF_00152">
    <property type="entry name" value="Nfo"/>
    <property type="match status" value="1"/>
</dbReference>
<feature type="binding site" evidence="9">
    <location>
        <position position="229"/>
    </location>
    <ligand>
        <name>Zn(2+)</name>
        <dbReference type="ChEBI" id="CHEBI:29105"/>
        <label>3</label>
    </ligand>
</feature>
<dbReference type="GO" id="GO:0003906">
    <property type="term" value="F:DNA-(apurinic or apyrimidinic site) endonuclease activity"/>
    <property type="evidence" value="ECO:0007669"/>
    <property type="project" value="TreeGrafter"/>
</dbReference>
<dbReference type="KEGG" id="ppd:Ppro_0453"/>
<dbReference type="SUPFAM" id="SSF51658">
    <property type="entry name" value="Xylose isomerase-like"/>
    <property type="match status" value="1"/>
</dbReference>
<dbReference type="PANTHER" id="PTHR21445">
    <property type="entry name" value="ENDONUCLEASE IV ENDODEOXYRIBONUCLEASE IV"/>
    <property type="match status" value="1"/>
</dbReference>
<dbReference type="PROSITE" id="PS00730">
    <property type="entry name" value="AP_NUCLEASE_F2_2"/>
    <property type="match status" value="1"/>
</dbReference>
<keyword evidence="4 9" id="KW-0255">Endonuclease</keyword>
<feature type="binding site" evidence="9">
    <location>
        <position position="179"/>
    </location>
    <ligand>
        <name>Zn(2+)</name>
        <dbReference type="ChEBI" id="CHEBI:29105"/>
        <label>2</label>
    </ligand>
</feature>
<evidence type="ECO:0000313" key="12">
    <source>
        <dbReference type="Proteomes" id="UP000006732"/>
    </source>
</evidence>
<organism evidence="11 12">
    <name type="scientific">Pelobacter propionicus (strain DSM 2379 / NBRC 103807 / OttBd1)</name>
    <dbReference type="NCBI Taxonomy" id="338966"/>
    <lineage>
        <taxon>Bacteria</taxon>
        <taxon>Pseudomonadati</taxon>
        <taxon>Thermodesulfobacteriota</taxon>
        <taxon>Desulfuromonadia</taxon>
        <taxon>Desulfuromonadales</taxon>
        <taxon>Desulfuromonadaceae</taxon>
        <taxon>Pelobacter</taxon>
    </lineage>
</organism>
<dbReference type="CDD" id="cd00019">
    <property type="entry name" value="AP2Ec"/>
    <property type="match status" value="1"/>
</dbReference>
<evidence type="ECO:0000313" key="11">
    <source>
        <dbReference type="EMBL" id="ABK98085.1"/>
    </source>
</evidence>
<name>A1AL65_PELPD</name>
<dbReference type="PROSITE" id="PS00729">
    <property type="entry name" value="AP_NUCLEASE_F2_1"/>
    <property type="match status" value="1"/>
</dbReference>
<proteinExistence type="inferred from homology"/>
<evidence type="ECO:0000256" key="4">
    <source>
        <dbReference type="ARBA" id="ARBA00022759"/>
    </source>
</evidence>
<dbReference type="RefSeq" id="WP_011734399.1">
    <property type="nucleotide sequence ID" value="NC_008609.1"/>
</dbReference>
<evidence type="ECO:0000256" key="8">
    <source>
        <dbReference type="ARBA" id="ARBA00023204"/>
    </source>
</evidence>
<keyword evidence="8 9" id="KW-0234">DNA repair</keyword>
<feature type="binding site" evidence="9">
    <location>
        <position position="216"/>
    </location>
    <ligand>
        <name>Zn(2+)</name>
        <dbReference type="ChEBI" id="CHEBI:29105"/>
        <label>2</label>
    </ligand>
</feature>
<feature type="binding site" evidence="9">
    <location>
        <position position="68"/>
    </location>
    <ligand>
        <name>Zn(2+)</name>
        <dbReference type="ChEBI" id="CHEBI:29105"/>
        <label>1</label>
    </ligand>
</feature>
<evidence type="ECO:0000256" key="2">
    <source>
        <dbReference type="ARBA" id="ARBA00022722"/>
    </source>
</evidence>
<feature type="binding site" evidence="9">
    <location>
        <position position="182"/>
    </location>
    <ligand>
        <name>Zn(2+)</name>
        <dbReference type="ChEBI" id="CHEBI:29105"/>
        <label>3</label>
    </ligand>
</feature>
<feature type="domain" description="Xylose isomerase-like TIM barrel" evidence="10">
    <location>
        <begin position="20"/>
        <end position="266"/>
    </location>
</feature>
<dbReference type="InterPro" id="IPR018246">
    <property type="entry name" value="AP_endonuc_F2_Zn_BS"/>
</dbReference>
<dbReference type="GO" id="GO:0008270">
    <property type="term" value="F:zinc ion binding"/>
    <property type="evidence" value="ECO:0007669"/>
    <property type="project" value="UniProtKB-UniRule"/>
</dbReference>
<dbReference type="PANTHER" id="PTHR21445:SF0">
    <property type="entry name" value="APURINIC-APYRIMIDINIC ENDONUCLEASE"/>
    <property type="match status" value="1"/>
</dbReference>
<keyword evidence="6 9" id="KW-0378">Hydrolase</keyword>
<dbReference type="GO" id="GO:0003677">
    <property type="term" value="F:DNA binding"/>
    <property type="evidence" value="ECO:0007669"/>
    <property type="project" value="InterPro"/>
</dbReference>
<evidence type="ECO:0000259" key="10">
    <source>
        <dbReference type="Pfam" id="PF01261"/>
    </source>
</evidence>
<keyword evidence="7 9" id="KW-0862">Zinc</keyword>
<dbReference type="EC" id="3.1.21.2" evidence="9"/>
<keyword evidence="5 9" id="KW-0227">DNA damage</keyword>
<feature type="binding site" evidence="9">
    <location>
        <position position="108"/>
    </location>
    <ligand>
        <name>Zn(2+)</name>
        <dbReference type="ChEBI" id="CHEBI:29105"/>
        <label>1</label>
    </ligand>
</feature>
<dbReference type="Gene3D" id="3.20.20.150">
    <property type="entry name" value="Divalent-metal-dependent TIM barrel enzymes"/>
    <property type="match status" value="1"/>
</dbReference>
<dbReference type="InterPro" id="IPR036237">
    <property type="entry name" value="Xyl_isomerase-like_sf"/>
</dbReference>
<evidence type="ECO:0000256" key="3">
    <source>
        <dbReference type="ARBA" id="ARBA00022723"/>
    </source>
</evidence>
<sequence length="283" mass="31556">MPDYLGAHMSIAGGLHRAIDRAMATGCGVLQIFTRNSNQWKEKTLSDADVALFREKFAASGLREVISHDIYLINLASAPGEVRDKSLAAFRDELETCARLGIDRVVMHPGSHLSDSPEAALTRVSQAFDRLFQEVPLFQGRVLLETTAGQGTNLGRNFQELRTIIDGCRYPERFGVCFDTCHTFAAGYDITSEEGYRSTKEEFDQIIGLDRLECFHFNDSRKGLGSRVDRHEHIGQGMLGLNPFRFILNDQRFATTPKILETPKGDNDEMDGINLGLLRGLVT</sequence>
<feature type="binding site" evidence="9">
    <location>
        <position position="145"/>
    </location>
    <ligand>
        <name>Zn(2+)</name>
        <dbReference type="ChEBI" id="CHEBI:29105"/>
        <label>2</label>
    </ligand>
</feature>
<protein>
    <recommendedName>
        <fullName evidence="9">Probable endonuclease 4</fullName>
        <ecNumber evidence="9">3.1.21.2</ecNumber>
    </recommendedName>
    <alternativeName>
        <fullName evidence="9">Endodeoxyribonuclease IV</fullName>
    </alternativeName>
    <alternativeName>
        <fullName evidence="9">Endonuclease IV</fullName>
    </alternativeName>
</protein>
<keyword evidence="12" id="KW-1185">Reference proteome</keyword>
<dbReference type="NCBIfam" id="TIGR00587">
    <property type="entry name" value="nfo"/>
    <property type="match status" value="1"/>
</dbReference>
<feature type="binding site" evidence="9">
    <location>
        <position position="261"/>
    </location>
    <ligand>
        <name>Zn(2+)</name>
        <dbReference type="ChEBI" id="CHEBI:29105"/>
        <label>2</label>
    </ligand>
</feature>
<evidence type="ECO:0000256" key="6">
    <source>
        <dbReference type="ARBA" id="ARBA00022801"/>
    </source>
</evidence>
<dbReference type="EMBL" id="CP000482">
    <property type="protein sequence ID" value="ABK98085.1"/>
    <property type="molecule type" value="Genomic_DNA"/>
</dbReference>
<dbReference type="FunFam" id="3.20.20.150:FF:000001">
    <property type="entry name" value="Probable endonuclease 4"/>
    <property type="match status" value="1"/>
</dbReference>
<reference evidence="11 12" key="1">
    <citation type="submission" date="2006-10" db="EMBL/GenBank/DDBJ databases">
        <title>Complete sequence of chromosome of Pelobacter propionicus DSM 2379.</title>
        <authorList>
            <consortium name="US DOE Joint Genome Institute"/>
            <person name="Copeland A."/>
            <person name="Lucas S."/>
            <person name="Lapidus A."/>
            <person name="Barry K."/>
            <person name="Detter J.C."/>
            <person name="Glavina del Rio T."/>
            <person name="Hammon N."/>
            <person name="Israni S."/>
            <person name="Dalin E."/>
            <person name="Tice H."/>
            <person name="Pitluck S."/>
            <person name="Saunders E."/>
            <person name="Brettin T."/>
            <person name="Bruce D."/>
            <person name="Han C."/>
            <person name="Tapia R."/>
            <person name="Schmutz J."/>
            <person name="Larimer F."/>
            <person name="Land M."/>
            <person name="Hauser L."/>
            <person name="Kyrpides N."/>
            <person name="Kim E."/>
            <person name="Lovley D."/>
            <person name="Richardson P."/>
        </authorList>
    </citation>
    <scope>NUCLEOTIDE SEQUENCE [LARGE SCALE GENOMIC DNA]</scope>
    <source>
        <strain evidence="12">DSM 2379 / NBRC 103807 / OttBd1</strain>
    </source>
</reference>
<dbReference type="Pfam" id="PF01261">
    <property type="entry name" value="AP_endonuc_2"/>
    <property type="match status" value="1"/>
</dbReference>
<dbReference type="PROSITE" id="PS00731">
    <property type="entry name" value="AP_NUCLEASE_F2_3"/>
    <property type="match status" value="1"/>
</dbReference>
<feature type="binding site" evidence="9">
    <location>
        <position position="231"/>
    </location>
    <ligand>
        <name>Zn(2+)</name>
        <dbReference type="ChEBI" id="CHEBI:29105"/>
        <label>3</label>
    </ligand>
</feature>
<dbReference type="InterPro" id="IPR013022">
    <property type="entry name" value="Xyl_isomerase-like_TIM-brl"/>
</dbReference>
<evidence type="ECO:0000256" key="1">
    <source>
        <dbReference type="ARBA" id="ARBA00005340"/>
    </source>
</evidence>
<dbReference type="PROSITE" id="PS51432">
    <property type="entry name" value="AP_NUCLEASE_F2_4"/>
    <property type="match status" value="1"/>
</dbReference>
<dbReference type="GO" id="GO:0008081">
    <property type="term" value="F:phosphoric diester hydrolase activity"/>
    <property type="evidence" value="ECO:0007669"/>
    <property type="project" value="TreeGrafter"/>
</dbReference>
<dbReference type="HOGENOM" id="CLU_025885_0_1_7"/>